<feature type="region of interest" description="Disordered" evidence="1">
    <location>
        <begin position="271"/>
        <end position="509"/>
    </location>
</feature>
<feature type="compositionally biased region" description="Basic and acidic residues" evidence="1">
    <location>
        <begin position="301"/>
        <end position="315"/>
    </location>
</feature>
<dbReference type="InterPro" id="IPR038175">
    <property type="entry name" value="CBM21_dom_sf"/>
</dbReference>
<reference evidence="3 4" key="1">
    <citation type="submission" date="2024-02" db="EMBL/GenBank/DDBJ databases">
        <title>Chromosome-scale genome assembly of the rough periwinkle Littorina saxatilis.</title>
        <authorList>
            <person name="De Jode A."/>
            <person name="Faria R."/>
            <person name="Formenti G."/>
            <person name="Sims Y."/>
            <person name="Smith T.P."/>
            <person name="Tracey A."/>
            <person name="Wood J.M.D."/>
            <person name="Zagrodzka Z.B."/>
            <person name="Johannesson K."/>
            <person name="Butlin R.K."/>
            <person name="Leder E.H."/>
        </authorList>
    </citation>
    <scope>NUCLEOTIDE SEQUENCE [LARGE SCALE GENOMIC DNA]</scope>
    <source>
        <strain evidence="3">Snail1</strain>
        <tissue evidence="3">Muscle</tissue>
    </source>
</reference>
<dbReference type="AlphaFoldDB" id="A0AAN9BZ20"/>
<feature type="region of interest" description="Disordered" evidence="1">
    <location>
        <begin position="214"/>
        <end position="240"/>
    </location>
</feature>
<dbReference type="Pfam" id="PF03370">
    <property type="entry name" value="CBM_21"/>
    <property type="match status" value="1"/>
</dbReference>
<feature type="compositionally biased region" description="Polar residues" evidence="1">
    <location>
        <begin position="408"/>
        <end position="430"/>
    </location>
</feature>
<feature type="region of interest" description="Disordered" evidence="1">
    <location>
        <begin position="153"/>
        <end position="185"/>
    </location>
</feature>
<protein>
    <recommendedName>
        <fullName evidence="2">CBM21 domain-containing protein</fullName>
    </recommendedName>
</protein>
<dbReference type="InterPro" id="IPR005036">
    <property type="entry name" value="CBM21_dom"/>
</dbReference>
<dbReference type="GO" id="GO:2001069">
    <property type="term" value="F:glycogen binding"/>
    <property type="evidence" value="ECO:0007669"/>
    <property type="project" value="TreeGrafter"/>
</dbReference>
<dbReference type="EMBL" id="JBAMIC010000001">
    <property type="protein sequence ID" value="KAK7114186.1"/>
    <property type="molecule type" value="Genomic_DNA"/>
</dbReference>
<dbReference type="PROSITE" id="PS51159">
    <property type="entry name" value="CBM21"/>
    <property type="match status" value="1"/>
</dbReference>
<dbReference type="Proteomes" id="UP001374579">
    <property type="component" value="Unassembled WGS sequence"/>
</dbReference>
<feature type="compositionally biased region" description="Basic and acidic residues" evidence="1">
    <location>
        <begin position="478"/>
        <end position="492"/>
    </location>
</feature>
<proteinExistence type="predicted"/>
<evidence type="ECO:0000313" key="3">
    <source>
        <dbReference type="EMBL" id="KAK7114186.1"/>
    </source>
</evidence>
<comment type="caution">
    <text evidence="3">The sequence shown here is derived from an EMBL/GenBank/DDBJ whole genome shotgun (WGS) entry which is preliminary data.</text>
</comment>
<dbReference type="GO" id="GO:0000164">
    <property type="term" value="C:protein phosphatase type 1 complex"/>
    <property type="evidence" value="ECO:0007669"/>
    <property type="project" value="TreeGrafter"/>
</dbReference>
<dbReference type="PANTHER" id="PTHR12307">
    <property type="entry name" value="PROTEIN PHOSPHATASE 1 REGULATORY SUBUNIT"/>
    <property type="match status" value="1"/>
</dbReference>
<feature type="compositionally biased region" description="Basic and acidic residues" evidence="1">
    <location>
        <begin position="352"/>
        <end position="374"/>
    </location>
</feature>
<accession>A0AAN9BZ20</accession>
<organism evidence="3 4">
    <name type="scientific">Littorina saxatilis</name>
    <dbReference type="NCBI Taxonomy" id="31220"/>
    <lineage>
        <taxon>Eukaryota</taxon>
        <taxon>Metazoa</taxon>
        <taxon>Spiralia</taxon>
        <taxon>Lophotrochozoa</taxon>
        <taxon>Mollusca</taxon>
        <taxon>Gastropoda</taxon>
        <taxon>Caenogastropoda</taxon>
        <taxon>Littorinimorpha</taxon>
        <taxon>Littorinoidea</taxon>
        <taxon>Littorinidae</taxon>
        <taxon>Littorina</taxon>
    </lineage>
</organism>
<dbReference type="Gene3D" id="2.60.40.2440">
    <property type="entry name" value="Carbohydrate binding type-21 domain"/>
    <property type="match status" value="1"/>
</dbReference>
<sequence>MYFCPCSCSKSDTENEEDVLIFLPRNLSYVGESYLDRYSVSSAYVHNAKLEKQRLSKDVGAAHCMKTGAAASAELLRLEQRGEKEEGEEKRHRDLDSGDREDTEREELLGAHAMADLGSTCTADGDTSHASFRSGGGPDNCDVGMEATMSLPVSSSSAFRAPQGKDYPHLHHHHRHEEREQQQSDFERYVQKVESPDSDMVSEEGVFVNMTDDLDGLEGGNGKSTLSEASDDTYVSGDSMYYSPEEVEGMESEDELRLSLEEAVNKAASTFYSDRRRHHEDDDHNHPPAAAPDAASGDPQSARDGEEHEEPDNREGPQVTIYASDDVEKEPKVTECAEDSQTGEVKSGGDATGHDDSPDSKSKESDAEDSESKQGDAAQAKPEDTKCESEESGSTTKDTGSGSAGATDTPTDSGAGSQEQKASPSPSRASPETGDVKKTQNAKITGLKITLNDGPFRTDERGLSSSYKDLVSPESPLYEDREFNFPRSELRKSTSLKSSKTPPGTPRRKKVVRFADAMGLDLESVRHILNLESPPKIPASAMKDLQFGMGEDRKGMGTKFIVETFQQPGADMGFRERVMCEKVALENALIVSGSITGVVRVANISFHKSVRVRYTINGWATFHDISASYMVNSNDGSTDRFSFTIVPPYDFGPGSKLEFAVSFNANGSEFWDNNHGANYGFECFAKTIPTEAENAWMHFL</sequence>
<dbReference type="GO" id="GO:0005979">
    <property type="term" value="P:regulation of glycogen biosynthetic process"/>
    <property type="evidence" value="ECO:0007669"/>
    <property type="project" value="TreeGrafter"/>
</dbReference>
<keyword evidence="4" id="KW-1185">Reference proteome</keyword>
<evidence type="ECO:0000256" key="1">
    <source>
        <dbReference type="SAM" id="MobiDB-lite"/>
    </source>
</evidence>
<evidence type="ECO:0000313" key="4">
    <source>
        <dbReference type="Proteomes" id="UP001374579"/>
    </source>
</evidence>
<dbReference type="PANTHER" id="PTHR12307:SF53">
    <property type="entry name" value="PROTEIN PHOSPHATASE 1 REGULATORY SUBUNIT"/>
    <property type="match status" value="1"/>
</dbReference>
<feature type="compositionally biased region" description="Low complexity" evidence="1">
    <location>
        <begin position="287"/>
        <end position="300"/>
    </location>
</feature>
<name>A0AAN9BZ20_9CAEN</name>
<dbReference type="InterPro" id="IPR050782">
    <property type="entry name" value="PP1_regulatory_subunit_3"/>
</dbReference>
<feature type="compositionally biased region" description="Low complexity" evidence="1">
    <location>
        <begin position="493"/>
        <end position="502"/>
    </location>
</feature>
<feature type="region of interest" description="Disordered" evidence="1">
    <location>
        <begin position="80"/>
        <end position="104"/>
    </location>
</feature>
<dbReference type="GO" id="GO:0008157">
    <property type="term" value="F:protein phosphatase 1 binding"/>
    <property type="evidence" value="ECO:0007669"/>
    <property type="project" value="TreeGrafter"/>
</dbReference>
<evidence type="ECO:0000259" key="2">
    <source>
        <dbReference type="PROSITE" id="PS51159"/>
    </source>
</evidence>
<feature type="domain" description="CBM21" evidence="2">
    <location>
        <begin position="575"/>
        <end position="682"/>
    </location>
</feature>
<feature type="compositionally biased region" description="Low complexity" evidence="1">
    <location>
        <begin position="392"/>
        <end position="407"/>
    </location>
</feature>
<gene>
    <name evidence="3" type="ORF">V1264_000289</name>
</gene>